<proteinExistence type="predicted"/>
<dbReference type="Pfam" id="PF13517">
    <property type="entry name" value="FG-GAP_3"/>
    <property type="match status" value="2"/>
</dbReference>
<dbReference type="Pfam" id="PF25023">
    <property type="entry name" value="TEN_YD-shell"/>
    <property type="match status" value="1"/>
</dbReference>
<dbReference type="Proteomes" id="UP000612899">
    <property type="component" value="Unassembled WGS sequence"/>
</dbReference>
<dbReference type="NCBIfam" id="TIGR03696">
    <property type="entry name" value="Rhs_assc_core"/>
    <property type="match status" value="1"/>
</dbReference>
<dbReference type="Gene3D" id="2.180.10.10">
    <property type="entry name" value="RHS repeat-associated core"/>
    <property type="match status" value="1"/>
</dbReference>
<dbReference type="Gene3D" id="2.40.128.340">
    <property type="match status" value="1"/>
</dbReference>
<dbReference type="NCBIfam" id="TIGR01643">
    <property type="entry name" value="YD_repeat_2x"/>
    <property type="match status" value="2"/>
</dbReference>
<name>A0A8J3VH69_9ACTN</name>
<dbReference type="SUPFAM" id="SSF69318">
    <property type="entry name" value="Integrin alpha N-terminal domain"/>
    <property type="match status" value="2"/>
</dbReference>
<dbReference type="InterPro" id="IPR006530">
    <property type="entry name" value="YD"/>
</dbReference>
<evidence type="ECO:0000256" key="1">
    <source>
        <dbReference type="ARBA" id="ARBA00022729"/>
    </source>
</evidence>
<reference evidence="5" key="1">
    <citation type="submission" date="2021-01" db="EMBL/GenBank/DDBJ databases">
        <title>Whole genome shotgun sequence of Rhizocola hellebori NBRC 109834.</title>
        <authorList>
            <person name="Komaki H."/>
            <person name="Tamura T."/>
        </authorList>
    </citation>
    <scope>NUCLEOTIDE SEQUENCE</scope>
    <source>
        <strain evidence="5">NBRC 109834</strain>
    </source>
</reference>
<dbReference type="PANTHER" id="PTHR32305:SF17">
    <property type="entry name" value="TRNA NUCLEASE WAPA"/>
    <property type="match status" value="1"/>
</dbReference>
<feature type="compositionally biased region" description="Basic and acidic residues" evidence="3">
    <location>
        <begin position="2297"/>
        <end position="2309"/>
    </location>
</feature>
<evidence type="ECO:0000259" key="4">
    <source>
        <dbReference type="Pfam" id="PF25023"/>
    </source>
</evidence>
<dbReference type="InterPro" id="IPR022385">
    <property type="entry name" value="Rhs_assc_core"/>
</dbReference>
<evidence type="ECO:0000256" key="2">
    <source>
        <dbReference type="ARBA" id="ARBA00022737"/>
    </source>
</evidence>
<organism evidence="5 6">
    <name type="scientific">Rhizocola hellebori</name>
    <dbReference type="NCBI Taxonomy" id="1392758"/>
    <lineage>
        <taxon>Bacteria</taxon>
        <taxon>Bacillati</taxon>
        <taxon>Actinomycetota</taxon>
        <taxon>Actinomycetes</taxon>
        <taxon>Micromonosporales</taxon>
        <taxon>Micromonosporaceae</taxon>
        <taxon>Rhizocola</taxon>
    </lineage>
</organism>
<feature type="region of interest" description="Disordered" evidence="3">
    <location>
        <begin position="2221"/>
        <end position="2309"/>
    </location>
</feature>
<keyword evidence="6" id="KW-1185">Reference proteome</keyword>
<dbReference type="PANTHER" id="PTHR32305">
    <property type="match status" value="1"/>
</dbReference>
<dbReference type="EMBL" id="BONY01000021">
    <property type="protein sequence ID" value="GIH05726.1"/>
    <property type="molecule type" value="Genomic_DNA"/>
</dbReference>
<feature type="compositionally biased region" description="Polar residues" evidence="3">
    <location>
        <begin position="2197"/>
        <end position="2208"/>
    </location>
</feature>
<accession>A0A8J3VH69</accession>
<feature type="domain" description="Teneurin-like YD-shell" evidence="4">
    <location>
        <begin position="1556"/>
        <end position="1684"/>
    </location>
</feature>
<dbReference type="InterPro" id="IPR013517">
    <property type="entry name" value="FG-GAP"/>
</dbReference>
<dbReference type="InterPro" id="IPR050708">
    <property type="entry name" value="T6SS_VgrG/RHS"/>
</dbReference>
<evidence type="ECO:0000313" key="5">
    <source>
        <dbReference type="EMBL" id="GIH05726.1"/>
    </source>
</evidence>
<comment type="caution">
    <text evidence="5">The sequence shown here is derived from an EMBL/GenBank/DDBJ whole genome shotgun (WGS) entry which is preliminary data.</text>
</comment>
<evidence type="ECO:0000313" key="6">
    <source>
        <dbReference type="Proteomes" id="UP000612899"/>
    </source>
</evidence>
<dbReference type="InterPro" id="IPR028994">
    <property type="entry name" value="Integrin_alpha_N"/>
</dbReference>
<feature type="region of interest" description="Disordered" evidence="3">
    <location>
        <begin position="2143"/>
        <end position="2189"/>
    </location>
</feature>
<sequence>MRSSGSAGRRDRFARRLWAASVVWVVGAGITVGLPPVAVQAEPAPADKSVPVAHVEAKADVLPAMPEHAARAVSWPTAASAVVEVAAGRAPVSVGGLPVSVAPVVSQDGFSGRGVTTLPAPAQVSVQVLDRDTAQRSGAAVALRLARADGGVGDAQVRLSADISGFRDAFGGAFAARMWLRLVPECGLTPVTREQAQRGACAGVDVDSTVDFRAGIVSADIDLNTVLADLSAPMSAKQQALLGVEADPQALSGGGGMVVLLTSGSQADGVGTFGKTGLSETATWSHSGASGNFTYGYPLDVPPVPGDLVPDLSVDYSSATVDGQTAAQHLQNGPLGEGWSLNGAGFIESTLRPCRLDYDHSPTWTNATDDPCFRHENFQLSWSGQTSELVPTSTANLWRIADDDAAKVEYLPAATPSPHWRVTTVDGTQYYFGRQQLPGWTSGGRETGSVLSHEMFANHSGEPCFSASSYTASHCAKPYRWLLDYVLDVHGNSMSYWYTRHANLSGSNNSGQTTYSYHRDATLDRIEYGTRAGNETTATAPAVVEFTNSDRCLSSCGTEAAPNTANWFDTPFDLRCTAAPCNGNLAPSYWTTKRLTKVTSKVWTGSATTYKTVDEWAFGQSFPGGTDVPTLWLDSITRTGYDATGASITMPALTTHGRIDRNRADYDPNASMADPQKYRIDYIDTESGSRVEVSYLPANESACTWWSGKLESQWPNYNDNPSRCFQQWVKNRSGVEGWSWWHKFVVDKITENDLVSDAPDVVTSYQYTMDGATSNRPLVLWGYSNSVWASPKKAMSSWKGYPTLITTVGAPGQTQSVTRQLYYRGLDRDTGLNTGQEFFRTAAVVDSLGGSVVDHQALGGRLREEIVYDGPAEISKTIHTVSAWQTAGGTLPTWQTPPERIAYMVRDQSAAEHTRLIIDKQWSSVGFSGNLANHLADVNGDGKADLVAQNGNAAYVMLSTGSSFGPGSQWSSAGFSGNLANHIGDVNGDGKADLVAQNYNSAFVMLSTGSSFAPGTQWSSASFSGNLTNLLKDVNGDGKADLVAQNGNAAYVMLSTGSAFGPGSQWSSAGFSGNLANHIVDVTGDGKADLVAQNASNAFVAPSTGSSFGPVAQWSSAAFSGAAANLIGDVSGDGKADPVAQNIGNSSVMLSTGSAFGAPTAWSAMSFIGTLANLIGDVSGDGKADLVALDGARSRVLLSTGEFGQPTWRTRTIAYGWNTTYGTLDTAEDQGNSALSGDETCTRQWYVHNTTSWIIGALSRTETVGVGCAATPAYPTDLLDDERTSYDGLAYGVAPTRGLPTRTETVKSHNGTTPTGFVVTESGYDQWGRPLWDKDPLGNQTDYTYTHDSAGLLQSDTETSPPPVAAAARHTTTTTYDVLRGLPLNVTDPNSKVTTGTYDPLGRLQTVRQPGNTGTNPDVEYGYSLTKTGVPWVHAKALGPNGNQISSYDIYDGLLRPRQTQNTAPDGNRTITDTHHDSRGLIVKESVYYNASVPTSSLDSAADTAIERQQRYSHDGAERQTHQQLWKNNVKQFETITDYLGDRVGVVPPAGGTPTQVIYDARGRLTEKRQFSGLPFTGAFDKTLYTYDGANRLTTVKDPANNTWTYKYDLLGREYERIDPDSGTSKTVYDDADQITSSEDGRGQKLFYEYDNLGRRLKRRADTAAGTILASWTYDTVAKGTLTSTSRFDGADTYTTAVDSYDDGYRPLSTTETIPGFGTGGATLTYTVTNTYKANGAPHTVAVPSVGGLPAETLTSTYTDQGMPDTVTSGQATYLADTIHAYDGAVLEQRLGAAGKQVKLTNQYDAATRRLQMQSLFTESPTTPGTFGTAKYDNDYTYDPAGNITNTGTLTNGVRDQAECLRYDYLRRLTEAWTQTTTTCATPQRTGTDPYWRQWTFDSVGSRLTQTDKNGAGDSSWTYQVGSAGAVKPHQVKQVTSTGPLASPIRTFSYDPAGNTLTRTTDTGAGQTLAWDKEGHLATLAEAGVTTTYVYDTTGRRLISATPTKKTLYLPDGTELEKLGTANPLGRRNYGVAVRDASGLKWIFTNHQQSSTVQVDSTTLASVRRRFMPYGELRGTQPAGWVGTNTFVTGTKDDTGLIHLGAREYDQSLGRFISIDPIFNLADPQSWHGYSYAANTPVTLSDPSGLENLPYDFPGTGNSSQGPGNGGDRTSGSPNGSWLQAGKVPGTPRILVRRTPKMQSGGASTSGGPSKFKNARLREMEGRELEDPKAPGATQPVNPTTQPARPVKPPQMRTSPPAAKTPNPKGGSATAKSGASQEATISQKTGLPRNTGPNQDRLVDPKGKATKPDFRIEESIKQRGTILESKDVAKLEFRGQLRSMMASARSMGVPLEIVVRPTTIIPNSGGLARAIARGWIRITRLDRL</sequence>
<keyword evidence="1" id="KW-0732">Signal</keyword>
<feature type="region of interest" description="Disordered" evidence="3">
    <location>
        <begin position="2194"/>
        <end position="2213"/>
    </location>
</feature>
<evidence type="ECO:0000256" key="3">
    <source>
        <dbReference type="SAM" id="MobiDB-lite"/>
    </source>
</evidence>
<feature type="compositionally biased region" description="Polar residues" evidence="3">
    <location>
        <begin position="2270"/>
        <end position="2285"/>
    </location>
</feature>
<protein>
    <recommendedName>
        <fullName evidence="4">Teneurin-like YD-shell domain-containing protein</fullName>
    </recommendedName>
</protein>
<keyword evidence="2" id="KW-0677">Repeat</keyword>
<gene>
    <name evidence="5" type="ORF">Rhe02_37930</name>
</gene>
<dbReference type="InterPro" id="IPR056823">
    <property type="entry name" value="TEN-like_YD-shell"/>
</dbReference>